<dbReference type="PANTHER" id="PTHR43908:SF3">
    <property type="entry name" value="AT29763P-RELATED"/>
    <property type="match status" value="1"/>
</dbReference>
<feature type="region of interest" description="Disordered" evidence="1">
    <location>
        <begin position="1"/>
        <end position="24"/>
    </location>
</feature>
<dbReference type="Pfam" id="PF08378">
    <property type="entry name" value="NERD"/>
    <property type="match status" value="1"/>
</dbReference>
<evidence type="ECO:0000256" key="1">
    <source>
        <dbReference type="SAM" id="MobiDB-lite"/>
    </source>
</evidence>
<reference evidence="3 4" key="1">
    <citation type="submission" date="2020-10" db="EMBL/GenBank/DDBJ databases">
        <title>Haloactinobacterium sp. RN3S43, a bacterium isolated from saline soil.</title>
        <authorList>
            <person name="Sun J.-Q."/>
        </authorList>
    </citation>
    <scope>NUCLEOTIDE SEQUENCE [LARGE SCALE GENOMIC DNA]</scope>
    <source>
        <strain evidence="3 4">RN3S43</strain>
    </source>
</reference>
<dbReference type="InterPro" id="IPR036869">
    <property type="entry name" value="J_dom_sf"/>
</dbReference>
<dbReference type="Pfam" id="PF00226">
    <property type="entry name" value="DnaJ"/>
    <property type="match status" value="1"/>
</dbReference>
<dbReference type="InterPro" id="IPR011528">
    <property type="entry name" value="NERD"/>
</dbReference>
<dbReference type="KEGG" id="halt:IM660_01645"/>
<dbReference type="Proteomes" id="UP000593758">
    <property type="component" value="Chromosome"/>
</dbReference>
<feature type="region of interest" description="Disordered" evidence="1">
    <location>
        <begin position="63"/>
        <end position="118"/>
    </location>
</feature>
<keyword evidence="4" id="KW-1185">Reference proteome</keyword>
<organism evidence="3 4">
    <name type="scientific">Ruania alkalisoli</name>
    <dbReference type="NCBI Taxonomy" id="2779775"/>
    <lineage>
        <taxon>Bacteria</taxon>
        <taxon>Bacillati</taxon>
        <taxon>Actinomycetota</taxon>
        <taxon>Actinomycetes</taxon>
        <taxon>Micrococcales</taxon>
        <taxon>Ruaniaceae</taxon>
        <taxon>Ruania</taxon>
    </lineage>
</organism>
<accession>A0A7M1SVP9</accession>
<dbReference type="Gene3D" id="1.10.287.110">
    <property type="entry name" value="DnaJ domain"/>
    <property type="match status" value="1"/>
</dbReference>
<proteinExistence type="predicted"/>
<name>A0A7M1SVP9_9MICO</name>
<gene>
    <name evidence="3" type="ORF">IM660_01645</name>
</gene>
<dbReference type="SMART" id="SM00271">
    <property type="entry name" value="DnaJ"/>
    <property type="match status" value="1"/>
</dbReference>
<dbReference type="GO" id="GO:0030544">
    <property type="term" value="F:Hsp70 protein binding"/>
    <property type="evidence" value="ECO:0007669"/>
    <property type="project" value="TreeGrafter"/>
</dbReference>
<evidence type="ECO:0000313" key="4">
    <source>
        <dbReference type="Proteomes" id="UP000593758"/>
    </source>
</evidence>
<evidence type="ECO:0000313" key="3">
    <source>
        <dbReference type="EMBL" id="QOR71044.1"/>
    </source>
</evidence>
<feature type="domain" description="J" evidence="2">
    <location>
        <begin position="9"/>
        <end position="70"/>
    </location>
</feature>
<dbReference type="AlphaFoldDB" id="A0A7M1SVP9"/>
<dbReference type="InterPro" id="IPR001623">
    <property type="entry name" value="DnaJ_domain"/>
</dbReference>
<protein>
    <submittedName>
        <fullName evidence="3">DnaJ domain-containing protein</fullName>
    </submittedName>
</protein>
<sequence>MSEQSRGGTAYEILRVPHNAPAEDLRRAYRRRLRETHPDTGGSAELFHEVQLAWELVGTPAARRRYDARSSTTASARPRPRGSEAPSASSPDDGPRVWTAGRTPGGTRPRPKARTYGHPGGWSRERYLTLLREWVGRGVTVENPYAPDLVARAPQEIRHALADALAEEATAKRLAELGSAFTVWHDVATALGHDGWSADASAPATDPAKLDHVVLGPTGLFVVQSEDWGAPVRRKGRDLASAGLPEKARPVKALSRRARVTKRWRVRLDAILVVVADDQLETLLLPLGTGRRVPRFAIRRSALAGTLTVGLPGVQILTEDQLFDQRTRLQQSIRFV</sequence>
<dbReference type="RefSeq" id="WP_193497713.1">
    <property type="nucleotide sequence ID" value="NZ_CP063169.1"/>
</dbReference>
<dbReference type="SUPFAM" id="SSF46565">
    <property type="entry name" value="Chaperone J-domain"/>
    <property type="match status" value="1"/>
</dbReference>
<dbReference type="PANTHER" id="PTHR43908">
    <property type="entry name" value="AT29763P-RELATED"/>
    <property type="match status" value="1"/>
</dbReference>
<dbReference type="InterPro" id="IPR051100">
    <property type="entry name" value="DnaJ_subfamily_B/C"/>
</dbReference>
<dbReference type="PROSITE" id="PS50076">
    <property type="entry name" value="DNAJ_2"/>
    <property type="match status" value="1"/>
</dbReference>
<evidence type="ECO:0000259" key="2">
    <source>
        <dbReference type="PROSITE" id="PS50076"/>
    </source>
</evidence>
<dbReference type="GO" id="GO:0071218">
    <property type="term" value="P:cellular response to misfolded protein"/>
    <property type="evidence" value="ECO:0007669"/>
    <property type="project" value="TreeGrafter"/>
</dbReference>
<dbReference type="EMBL" id="CP063169">
    <property type="protein sequence ID" value="QOR71044.1"/>
    <property type="molecule type" value="Genomic_DNA"/>
</dbReference>